<feature type="compositionally biased region" description="Pro residues" evidence="3">
    <location>
        <begin position="228"/>
        <end position="249"/>
    </location>
</feature>
<feature type="compositionally biased region" description="Acidic residues" evidence="3">
    <location>
        <begin position="782"/>
        <end position="806"/>
    </location>
</feature>
<dbReference type="EMBL" id="MDYQ01000309">
    <property type="protein sequence ID" value="PRP76658.1"/>
    <property type="molecule type" value="Genomic_DNA"/>
</dbReference>
<dbReference type="CDD" id="cd16907">
    <property type="entry name" value="YEATS_YEATS2_like"/>
    <property type="match status" value="1"/>
</dbReference>
<organism evidence="5 6">
    <name type="scientific">Planoprotostelium fungivorum</name>
    <dbReference type="NCBI Taxonomy" id="1890364"/>
    <lineage>
        <taxon>Eukaryota</taxon>
        <taxon>Amoebozoa</taxon>
        <taxon>Evosea</taxon>
        <taxon>Variosea</taxon>
        <taxon>Cavosteliida</taxon>
        <taxon>Cavosteliaceae</taxon>
        <taxon>Planoprotostelium</taxon>
    </lineage>
</organism>
<comment type="subcellular location">
    <subcellularLocation>
        <location evidence="2">Nucleus</location>
    </subcellularLocation>
</comment>
<feature type="region of interest" description="Disordered" evidence="3">
    <location>
        <begin position="187"/>
        <end position="259"/>
    </location>
</feature>
<proteinExistence type="predicted"/>
<feature type="compositionally biased region" description="Acidic residues" evidence="3">
    <location>
        <begin position="751"/>
        <end position="760"/>
    </location>
</feature>
<dbReference type="InParanoid" id="A0A2P6MY93"/>
<dbReference type="GO" id="GO:0006355">
    <property type="term" value="P:regulation of DNA-templated transcription"/>
    <property type="evidence" value="ECO:0007669"/>
    <property type="project" value="InterPro"/>
</dbReference>
<gene>
    <name evidence="5" type="ORF">PROFUN_14894</name>
</gene>
<dbReference type="AlphaFoldDB" id="A0A2P6MY93"/>
<feature type="compositionally biased region" description="Polar residues" evidence="3">
    <location>
        <begin position="558"/>
        <end position="567"/>
    </location>
</feature>
<feature type="region of interest" description="Disordered" evidence="3">
    <location>
        <begin position="743"/>
        <end position="806"/>
    </location>
</feature>
<keyword evidence="1 2" id="KW-0539">Nucleus</keyword>
<evidence type="ECO:0000256" key="1">
    <source>
        <dbReference type="ARBA" id="ARBA00023242"/>
    </source>
</evidence>
<evidence type="ECO:0000313" key="6">
    <source>
        <dbReference type="Proteomes" id="UP000241769"/>
    </source>
</evidence>
<dbReference type="InterPro" id="IPR055127">
    <property type="entry name" value="YEATS2_3HBD"/>
</dbReference>
<dbReference type="OrthoDB" id="1741717at2759"/>
<dbReference type="GO" id="GO:0005634">
    <property type="term" value="C:nucleus"/>
    <property type="evidence" value="ECO:0007669"/>
    <property type="project" value="UniProtKB-SubCell"/>
</dbReference>
<dbReference type="Pfam" id="PF03366">
    <property type="entry name" value="YEATS"/>
    <property type="match status" value="1"/>
</dbReference>
<dbReference type="Gene3D" id="2.60.40.1970">
    <property type="entry name" value="YEATS domain"/>
    <property type="match status" value="1"/>
</dbReference>
<dbReference type="Proteomes" id="UP000241769">
    <property type="component" value="Unassembled WGS sequence"/>
</dbReference>
<keyword evidence="6" id="KW-1185">Reference proteome</keyword>
<dbReference type="InterPro" id="IPR055129">
    <property type="entry name" value="YEATS_dom"/>
</dbReference>
<dbReference type="InterPro" id="IPR005033">
    <property type="entry name" value="YEATS"/>
</dbReference>
<accession>A0A2P6MY93</accession>
<feature type="compositionally biased region" description="Basic and acidic residues" evidence="3">
    <location>
        <begin position="568"/>
        <end position="577"/>
    </location>
</feature>
<feature type="region of interest" description="Disordered" evidence="3">
    <location>
        <begin position="1"/>
        <end position="25"/>
    </location>
</feature>
<protein>
    <recommendedName>
        <fullName evidence="4">YEATS domain-containing protein</fullName>
    </recommendedName>
</protein>
<dbReference type="InterPro" id="IPR038704">
    <property type="entry name" value="YEAST_sf"/>
</dbReference>
<evidence type="ECO:0000259" key="4">
    <source>
        <dbReference type="PROSITE" id="PS51037"/>
    </source>
</evidence>
<reference evidence="5 6" key="1">
    <citation type="journal article" date="2018" name="Genome Biol. Evol.">
        <title>Multiple Roots of Fruiting Body Formation in Amoebozoa.</title>
        <authorList>
            <person name="Hillmann F."/>
            <person name="Forbes G."/>
            <person name="Novohradska S."/>
            <person name="Ferling I."/>
            <person name="Riege K."/>
            <person name="Groth M."/>
            <person name="Westermann M."/>
            <person name="Marz M."/>
            <person name="Spaller T."/>
            <person name="Winckler T."/>
            <person name="Schaap P."/>
            <person name="Glockner G."/>
        </authorList>
    </citation>
    <scope>NUCLEOTIDE SEQUENCE [LARGE SCALE GENOMIC DNA]</scope>
    <source>
        <strain evidence="5 6">Jena</strain>
    </source>
</reference>
<name>A0A2P6MY93_9EUKA</name>
<dbReference type="Pfam" id="PF22951">
    <property type="entry name" value="3HBD"/>
    <property type="match status" value="1"/>
</dbReference>
<feature type="region of interest" description="Disordered" evidence="3">
    <location>
        <begin position="506"/>
        <end position="602"/>
    </location>
</feature>
<sequence>MEMEETTEHKSNGSEEHQPINEAGREDAAKRIIQREFDLEVHKRSEELFLIENRITQARDLIRRMEEYCWRYNPDYLRDVVIPSVAPSSAPVKAATQLPKKKKILGNEEKKKLYARASDGTFVQLICPSCNKQHFQNKLGFMNHCRIIHQLKFTSFDDAGHHCGVPIEESQVPPDMPDRHIKHNFMPLNKNKNKRAKTEEPETNPTPLKIPKVEKTEDTEEARATTPAPIPVPTPTPTPVPTPAPPPPRVVDRPNEDSVLPDNVSRFRVKKKIIVGNVSRYIPPKSREEGDNSTHKWMVYVRGAPGEADLSLYVDRVRFFLDPSYKPNNIIEVTCPPFDISRRGWGEFPIRVQLHFKDKRNTPFNVVHPIQLDLKNTGLQQNGGETQVEVELDRRYFDDNSIPYSVPTSGVTIPEVELPETTHNLLATLISKFPLVRPVDMVGVCVYYSIARDLKEWKTWGEMRRRAIATMRARQIKLKINRESPGVVVTTKMISQWCVSHGHTPLVEEERREDSRKNTARGVPMGKRPRNLKPANATATNVVEPEGAVQKNGGGSSEGISTKTPAKSTKENAKEDSVETPTEDVAENSTEITKENSMDDIPPLEERIIDESSQDFSTNDHPPQLEHIHFIKEEETSHPTEAILDEDSLERSLLDAEYKEDMLFDDSISDGDFSLKDMENHTQTSYEDILMDGIVDLDGNRLDLDVLGKDLDDGEFVEMSSVSEESVDLRDVFTPVIQPMGRERKVKSEDSDFEGDEVVEEVTKSTSINSRRRRSTAPITFVEEEEEEIEDTPFDASEDEIVDITD</sequence>
<evidence type="ECO:0000256" key="2">
    <source>
        <dbReference type="PROSITE-ProRule" id="PRU00376"/>
    </source>
</evidence>
<feature type="domain" description="YEATS" evidence="4">
    <location>
        <begin position="263"/>
        <end position="432"/>
    </location>
</feature>
<dbReference type="PANTHER" id="PTHR23195">
    <property type="entry name" value="YEATS DOMAIN"/>
    <property type="match status" value="1"/>
</dbReference>
<feature type="compositionally biased region" description="Basic and acidic residues" evidence="3">
    <location>
        <begin position="506"/>
        <end position="517"/>
    </location>
</feature>
<dbReference type="STRING" id="1890364.A0A2P6MY93"/>
<comment type="caution">
    <text evidence="5">The sequence shown here is derived from an EMBL/GenBank/DDBJ whole genome shotgun (WGS) entry which is preliminary data.</text>
</comment>
<evidence type="ECO:0000256" key="3">
    <source>
        <dbReference type="SAM" id="MobiDB-lite"/>
    </source>
</evidence>
<dbReference type="PROSITE" id="PS51037">
    <property type="entry name" value="YEATS"/>
    <property type="match status" value="1"/>
</dbReference>
<evidence type="ECO:0000313" key="5">
    <source>
        <dbReference type="EMBL" id="PRP76658.1"/>
    </source>
</evidence>